<dbReference type="Proteomes" id="UP000274556">
    <property type="component" value="Unassembled WGS sequence"/>
</dbReference>
<dbReference type="OrthoDB" id="5427983at2"/>
<dbReference type="RefSeq" id="WP_120795904.1">
    <property type="nucleotide sequence ID" value="NZ_RBXL01000001.1"/>
</dbReference>
<sequence length="518" mass="57651">MSDPSHAKRKGFLRHFRGLIREADPCADIDLRGSLRLGKSTVKLPPPALPLQILLGGEQGYRLHLYPEPVLDAEGRFEHRGSYLLVDPMTYFSDVSGFIRLSEGDTLTLGRDDPTQRLLLRYPRAVEPRHLRLKLSADGLSIKNKSGAAGVCIAPLASTDLMERMSRWRRLALARLARVLGGPIEPLARAPALDLIEQVIALMDQEPYRALNRLGQPGGLLILPDRATPVFVGDLRARIDNLLVILTQSAFLQALEEGSAILIILGSAVHPDRPEQAAEMDSSILMMDLIFRLKLRFPERVFYLRGHHDSFSEAISHAGLPQGSLWEDALHQARGPDYRDAMRRFYARLPLVAVTSRYLAAHAAPPIEADGWQTLVDIDRHPELADRLARVRHPSEPAPSSAYGRRDLSRMFRRLGLAENAVCVLGARPAPSAERRARDTEGIVQHQRVSSADPHWVGTLTRTHKRLLPLRYPAEPLLEVYNRLVRSAGPGSTPNRQLTSLVQPIPSKPKDAPDEAPR</sequence>
<evidence type="ECO:0000313" key="2">
    <source>
        <dbReference type="EMBL" id="RKT43307.1"/>
    </source>
</evidence>
<dbReference type="InterPro" id="IPR029052">
    <property type="entry name" value="Metallo-depent_PP-like"/>
</dbReference>
<accession>A0A495V4Q3</accession>
<feature type="compositionally biased region" description="Polar residues" evidence="1">
    <location>
        <begin position="490"/>
        <end position="502"/>
    </location>
</feature>
<dbReference type="AlphaFoldDB" id="A0A495V4Q3"/>
<feature type="region of interest" description="Disordered" evidence="1">
    <location>
        <begin position="487"/>
        <end position="518"/>
    </location>
</feature>
<organism evidence="2 3">
    <name type="scientific">Thiocapsa rosea</name>
    <dbReference type="NCBI Taxonomy" id="69360"/>
    <lineage>
        <taxon>Bacteria</taxon>
        <taxon>Pseudomonadati</taxon>
        <taxon>Pseudomonadota</taxon>
        <taxon>Gammaproteobacteria</taxon>
        <taxon>Chromatiales</taxon>
        <taxon>Chromatiaceae</taxon>
        <taxon>Thiocapsa</taxon>
    </lineage>
</organism>
<proteinExistence type="predicted"/>
<evidence type="ECO:0000256" key="1">
    <source>
        <dbReference type="SAM" id="MobiDB-lite"/>
    </source>
</evidence>
<dbReference type="EMBL" id="RBXL01000001">
    <property type="protein sequence ID" value="RKT43307.1"/>
    <property type="molecule type" value="Genomic_DNA"/>
</dbReference>
<name>A0A495V4Q3_9GAMM</name>
<dbReference type="Gene3D" id="3.60.21.10">
    <property type="match status" value="1"/>
</dbReference>
<evidence type="ECO:0000313" key="3">
    <source>
        <dbReference type="Proteomes" id="UP000274556"/>
    </source>
</evidence>
<keyword evidence="3" id="KW-1185">Reference proteome</keyword>
<feature type="compositionally biased region" description="Basic and acidic residues" evidence="1">
    <location>
        <begin position="508"/>
        <end position="518"/>
    </location>
</feature>
<comment type="caution">
    <text evidence="2">The sequence shown here is derived from an EMBL/GenBank/DDBJ whole genome shotgun (WGS) entry which is preliminary data.</text>
</comment>
<reference evidence="2 3" key="1">
    <citation type="submission" date="2018-10" db="EMBL/GenBank/DDBJ databases">
        <title>Genomic Encyclopedia of Archaeal and Bacterial Type Strains, Phase II (KMG-II): from individual species to whole genera.</title>
        <authorList>
            <person name="Goeker M."/>
        </authorList>
    </citation>
    <scope>NUCLEOTIDE SEQUENCE [LARGE SCALE GENOMIC DNA]</scope>
    <source>
        <strain evidence="2 3">DSM 235</strain>
    </source>
</reference>
<evidence type="ECO:0008006" key="4">
    <source>
        <dbReference type="Google" id="ProtNLM"/>
    </source>
</evidence>
<protein>
    <recommendedName>
        <fullName evidence="4">Calcineurin-like phosphoesterase family protein</fullName>
    </recommendedName>
</protein>
<dbReference type="SUPFAM" id="SSF56300">
    <property type="entry name" value="Metallo-dependent phosphatases"/>
    <property type="match status" value="1"/>
</dbReference>
<gene>
    <name evidence="2" type="ORF">BDD21_0631</name>
</gene>